<feature type="domain" description="VWFD" evidence="13">
    <location>
        <begin position="413"/>
        <end position="594"/>
    </location>
</feature>
<reference evidence="14" key="1">
    <citation type="journal article" date="2016" name="Nat. Commun.">
        <title>The channel catfish genome sequence provides insights into the evolution of scale formation in teleosts.</title>
        <authorList>
            <person name="Liu Z."/>
            <person name="Liu S."/>
            <person name="Yao J."/>
            <person name="Bao L."/>
            <person name="Zhang J."/>
            <person name="Li Y."/>
            <person name="Jiang C."/>
            <person name="Sun L."/>
            <person name="Wang R."/>
            <person name="Zhang Y."/>
            <person name="Zhou T."/>
            <person name="Zeng Q."/>
            <person name="Fu Q."/>
            <person name="Gao S."/>
            <person name="Li N."/>
            <person name="Koren S."/>
            <person name="Jiang Y."/>
            <person name="Zimin A."/>
            <person name="Xu P."/>
            <person name="Phillippy A.M."/>
            <person name="Geng X."/>
            <person name="Song L."/>
            <person name="Sun F."/>
            <person name="Li C."/>
            <person name="Wang X."/>
            <person name="Chen A."/>
            <person name="Jin Y."/>
            <person name="Yuan Z."/>
            <person name="Yang Y."/>
            <person name="Tan S."/>
            <person name="Peatman E."/>
            <person name="Lu J."/>
            <person name="Qin Z."/>
            <person name="Dunham R."/>
            <person name="Li Z."/>
            <person name="Sonstegard T."/>
            <person name="Feng J."/>
            <person name="Danzmann R.G."/>
            <person name="Schroeder S."/>
            <person name="Scheffler B."/>
            <person name="Duke M.V."/>
            <person name="Ballard L."/>
            <person name="Kucuktas H."/>
            <person name="Kaltenboeck L."/>
            <person name="Liu H."/>
            <person name="Armbruster J."/>
            <person name="Xie Y."/>
            <person name="Kirby M.L."/>
            <person name="Tian Y."/>
            <person name="Flanagan M.E."/>
            <person name="Mu W."/>
            <person name="Waldbieser G.C."/>
        </authorList>
    </citation>
    <scope>NUCLEOTIDE SEQUENCE [LARGE SCALE GENOMIC DNA]</scope>
    <source>
        <strain evidence="14">SDA103</strain>
    </source>
</reference>
<evidence type="ECO:0000313" key="15">
    <source>
        <dbReference type="RefSeq" id="XP_053541528.1"/>
    </source>
</evidence>
<keyword evidence="3 10" id="KW-0732">Signal</keyword>
<feature type="region of interest" description="Disordered" evidence="9">
    <location>
        <begin position="2696"/>
        <end position="2984"/>
    </location>
</feature>
<feature type="chain" id="PRO_5039910647" evidence="10">
    <location>
        <begin position="22"/>
        <end position="4464"/>
    </location>
</feature>
<dbReference type="PROSITE" id="PS01208">
    <property type="entry name" value="VWFC_1"/>
    <property type="match status" value="1"/>
</dbReference>
<dbReference type="Pfam" id="PF08742">
    <property type="entry name" value="C8"/>
    <property type="match status" value="4"/>
</dbReference>
<sequence>MPQIWLLGWLTILTGLQSTQQTGMKMMQMTPETPMTPMKPVSIQTKIEMVSNSAIGTAHNGQVCSTWGNFHFSTFDGDFFQLPYTCNYILTTMCDSTQSEFNIQMRRENIGERPEITAFTIKLGGIVIMLQQGNITVNNKALIIPGYYSGIRIERMTNYIKIQSKLGLTVFWDEHNALSIEISKNYRNQTCGLCGDFNGILENEFIENGQLLTPEEFGYKWKMDLPTETCVQTEIYPKDNCQKQTNTCQHLLYHPAFESCHNLLPTNVYLEACLEDLCQCNSSRDSCLCDTLSEFSRQCAHAGGTPASWRSHKFCGITCPLNMVHSECGSPCTDTCSNQEGIQLCADHCVDGCVCPPGTVLDDINNTGCIPVDECPCTHNGKTYSPGQSFTRTCEDCVCSDGRWNCITLDCSGTCSLLGGSHVITYDGKAYSFHGNCDYVLSKHNSSDMTVFVHLAQCGVSESETCLTSVKFIISDYPVTITSTGNVFLNDVATKLPVVTNQVKLFKPSTFFIIAQTPSIQIIVQLVPVMQVYLEVSSKQKGTLSGLCGNFNDKQADDFKAKSGLIEGTATTFASTWKTTLCQDFSTSLNDPCSMSVEKEMYAMEWCQMLRDPAGAFAPCHIEINPKDYIKRCKYDACVCAHSEDCMCAAVSSYVHACAARGVMLKGWRDIICKTFTQNCPGNMEYSYNQTSCRKSCRSLSEIDHTCYLPYTPVDGCGCAKNTYLNDMGECVPSSDCPCYVNNEIVAPMQVISKAGSTCTCRHGTLQCTGPKEITTCTAPMVYFNCSQAEPGQKGTECQNICETLDSNPCMSTQCKSGCVCPDGLLADGQGGCVTKEQCPCFHNGAFYQPGETVKSDCNNCTCKNRKWSCTKKECNKICTIYGDSHYISFDGRRYTFNGNCEYTLAQDYCGNSNKGSFRIITENIPCGTTGTTCAKSIKIFLGNKQLLLSEENIKSVQYDNSTVIPYKIHSVGIYLVIEAENSLTLIWDKKTSLMVKLGPSFKGEVCGLCGNYDGDWNNDFMTRGGEAVVEPAEFGNSWRVSATCPEASGVLSPCSMRPYRQAWAIRQCSILKSEVFRKCHTEVDPTQYYEACVQDTCACDAGGDCECFCTAVAAYAAECSGKGVCIMWRSPTICPLFCDYYNLNEGCEWHYKPCGQSCMKTCKNPTGVCYSEIPPLEGCFPQCPSDRPYLEEATMKCVARKECGCYDDESNTHYSVGESIPTTLNCNKCYCTAQGPSCSYSKTDCYCEYNGQKYETGQIIYHTTDGDGTCISARCEQNGTIIRKMDPCTTTPPTPTPTSTPTPTPTMSATIFNFTSTMETSSTTTQPPVSSTTIPGTTVTTVISSTTTETVSTPTVETSSTTTPTTDCHLCQWSEWLNNNYPSSTRDGKDIESISTFRNSGKISCEKPDEIQCRATQYKDTSLSDLGQKVICNVTVGLICNNIDQDDYHCFDYEIRVKCCAEMCPPTTTTTTVSPSTTSQPPVSSTTIPSTTVTTVIPPTTTETVSTPTVETSSTTTQPSVSSTTIPGTTVTTVISSTTTETVSTPTVETSSTTTPTTDCHLCQWSEWLNNNYPSSTRDGKDIESISTFRNSGKISCEKPDEIQCRATQYKDTSLSDLGQKVICNVTVGLICNNIDQDDYHCFDYEIRVKCCAEMCPPTTTTTTVSPSTTSQPPVSSTTIPSTTVTTVIPPTTTETVSTPTVETSSTTTQPPVSSTTIPGTTVTTVIPPTTTETVSTPTVETSSTTTQPPVSSTTIPGTTVTTVIPPTTTETVSTTTVETSSTTTQPPVSSTTIPGTTVTTVISSTTTETVSTPTVETSSTTTPTTDCHLCQWSEWLNNNYPSSTRDGKDIESISTFRNSGKISCEKPDEIQCRATQYKDTSLSDLGQKVICNVTVGLICNNIDQDDYHCFDYEIRVKCCAEMCPPTTTTTTVSPSTTSQPPVSSTTIPSTTVTTVIPPTTTETVSTPTVETSSTTTQPPVSSTTIPGTTVTTVISSTTTETVSTPTVETSSTTTPTTDCHLCQWSEWLNNNYPSSTRDGKDIESISTFRNSGKISCEKPDEIQCRATQYKDTSLSDLGQKVICNVTVGLICNNIDQDDYHCFDYEIRVKCCAEMCPPTTTTTTTVSPSTTSQPPVSSTTIPSTTVTTVIPPTTTETVSTPTVETSSTTTQPPVSSTTIPGTTVTTVIPPTTTETVSTPTVETSSTTTQPPVSSTTIPSTTVTTVIPPTTTETVSTPTVETSSTTTQPPVSSTTIPGTTVTTVISSTTTETVSTPTVETSSTTTQPPVSSTTIPGTTVTTVIPPTTTETVSTPTVETSSTTTQPPVSSTTIPSTTVTTVIPPTTTETVSTPTVETSSTTTQPPVSSTTIPGTTVTTVISSTTTETVSTPTVETSSTTTPTTDCHLCQWSEWLNNNYPSSTRDGKDIESISTFRNSGKISCEKPDEIQCRATQYKDTSLSDLGQKVICNVTVGLICNNIDQDDYHCFDYEIRVKCCAEMCPPTTTTTTVNPSTTSQPPVSSTTIPSTTVTTVIPPTTTETVSTPTVETSSTTTQPPVSSTTIPGTTVTTVISSTTTETVSTPTVETSSTTTPTTDCHLCQWSEWLNNNYPSSTRDGKDIESISTFRNSGKISCEKPDEIQCRATQYKDTSLSDLGQKVICNVTVGLICNNIDQDDYHCFDYEIRVKCCAEMCPPTTTTTTVSPSTTSQPPVSSTTIPSTTVTTVIPPTTTETVSTPTVETSSTTTQPPVSSTTIPGTTVTTVIPPTTTETVSTPTVETSSTTTQPPVSSTTIPGTTVTTVIPPTTTETVSTPTVETSSTTTQPPVSSTTIPGTTVTTVIPPTTTETVSTTTVETSSTTTQPPVSSTTIPGTTVTTVIPSTTTETVSTPTVETSSTTTQPPVSSTTIPCTTVTTVIPPTTTETVSTPTVETSSTTTQPPVSSTTIPGTTVTTVIPPTTTETVSTTTVETSSTTTQPPVSSTTIPGTTVTTVISSTTTETVSTPTVETSSTTTPTTDCHLCQWSEWLNNNYPSSTRDGKDIESISTFRNSGKISCEKPDEIQCRATQYKDTSLSDLGQKVICNVTVGLICNNIDQDDYHCFDYEIRVKCCAEMCPPTTTTTTVSPSTTSQPPVSSTTIPSTTVTTVIPPTTTETVSTPTVETSSTTTQPPVSSTTIPGTTVTTVIPPTTTETVSTPTVETSSTTTQPPVSSTTIPGTTVTTVIPPTTTETVSTTTVETSSTTTQPPVSSTTIPGTTVTTVISSTTTETVSTPTVETSSTTTPTTDCHLCQWSEWLNNNYPSSTRDGKDIESISTFRNSGKISCEKPDEIQCRATQYKDTSLSDLGQKVICNVTVGLICNNIEQDDYHCFDYEIRVKCCAEMCPPTTTTTTVSPSTTSQPPVSSTTIPSTTVTTVIPPTTTETVSTPTVETSSTTTQPPVSSTTIPGTTVTTVIPPTTTVTVSTPTVETSSTTTQPPVSSTTIPGTTVTTVIPPTTTETVSTPTVETSSTTTQPPVSSTTIPGTTVTTVIPPTTTETVSTPTVETSSTTTQTPVSSTTIPSTTVTTVIPPTTTETVSTPTVETSSTTTQPPVSSTTIPGTTVTTVIPPTTTETVSTPTVETSSTTTQPPVSSTTIPGTTSHHVITGGTRSTQPQCSCQYMGHQFLNGSVMYNKTDGTGWCFIAYCDSECNVYKQSVPCLTTPTTPSTLTTPSTTFSTKHPPITSTPSIPKDCTYLNPPRKNGESWKKDCKDEICTDGSVISKPVQCVNSDLPVPVCENTLPPVKVYDETRCCYHYECQCKCSGWGDPHYVTFDGEYYAFQGNCTYVLVQEIIKKYNFSVHIKNYMCDTVQNLACPDYLTVYYKSYKIDLKQTRNPTVNKIYVNDVEKSNVYSNADFTITTTGIAMTLDIPAIQAQVTFKGMNFVVNLPFSLFHNNTEGQCGKCDNNTSNDCRLPNGATAESCEVMAPKWQVNKTKCPNPPPPPTKTPTAKPCQPAICNIIFNKVFEKCHKLLNPEISYKACVYDVCHMQNATGCSSLENYAHMCADESICVDWRGLTNGMCAPNCPSNKVYMACGPKVEGTCNSRFNEKFVNCESSECLQNFQEGCFCPNGTTLFNTVSNICTAFCGCIGSDGLPKQPGEKWRSQCNDCTCSKESMGPVCEPVLCPKPENCTIAGYELQTVDCCQKCVCNSNLCPEAFVVCPAGFQPVQNKTNSDCCTTFSCEPKYVCVFNETEYLPGDKVPSDSCEVCVCGSTVNPSTSLLNTECTPMSCNKTCPMGFSYEAVPGQCCGICVQEQCVYNNAGPPSTIITIEVGQSWTDQNEPCVTINCTKVNDAFVLVKIPPSCPEYNPEVCIPGTEQTTANGCCKTCQQQNCHVLKNSTYLEVDNCISINPVEITSCAGSCNTSSIYSMAANTMMHHCSCCQELKTSSIEVQLRCANDRLKPYTYTHIEQCGCHITECSDSKESG</sequence>
<feature type="compositionally biased region" description="Pro residues" evidence="9">
    <location>
        <begin position="1291"/>
        <end position="1305"/>
    </location>
</feature>
<comment type="caution">
    <text evidence="8">Lacks conserved residue(s) required for the propagation of feature annotation.</text>
</comment>
<evidence type="ECO:0000256" key="6">
    <source>
        <dbReference type="ARBA" id="ARBA00023157"/>
    </source>
</evidence>
<dbReference type="InterPro" id="IPR036084">
    <property type="entry name" value="Ser_inhib-like_sf"/>
</dbReference>
<dbReference type="InterPro" id="IPR058753">
    <property type="entry name" value="TIL_OTOGL_Mucin"/>
</dbReference>
<dbReference type="SMART" id="SM00216">
    <property type="entry name" value="VWD"/>
    <property type="match status" value="4"/>
</dbReference>
<dbReference type="SMART" id="SM00215">
    <property type="entry name" value="VWC_out"/>
    <property type="match status" value="3"/>
</dbReference>
<feature type="domain" description="VWFC" evidence="12">
    <location>
        <begin position="4125"/>
        <end position="4185"/>
    </location>
</feature>
<feature type="domain" description="VWFD" evidence="13">
    <location>
        <begin position="877"/>
        <end position="1046"/>
    </location>
</feature>
<dbReference type="GeneID" id="108274765"/>
<dbReference type="InterPro" id="IPR014853">
    <property type="entry name" value="VWF/SSPO/ZAN-like_Cys-rich_dom"/>
</dbReference>
<evidence type="ECO:0000259" key="13">
    <source>
        <dbReference type="PROSITE" id="PS51233"/>
    </source>
</evidence>
<feature type="disulfide bond" evidence="8">
    <location>
        <begin position="4400"/>
        <end position="4452"/>
    </location>
</feature>
<dbReference type="PROSITE" id="PS51233">
    <property type="entry name" value="VWFD"/>
    <property type="match status" value="4"/>
</dbReference>
<feature type="domain" description="VWFD" evidence="13">
    <location>
        <begin position="62"/>
        <end position="231"/>
    </location>
</feature>
<evidence type="ECO:0000256" key="7">
    <source>
        <dbReference type="ARBA" id="ARBA00023180"/>
    </source>
</evidence>
<dbReference type="Gene3D" id="2.10.25.10">
    <property type="entry name" value="Laminin"/>
    <property type="match status" value="3"/>
</dbReference>
<dbReference type="Pfam" id="PF25962">
    <property type="entry name" value="TIL_OTOGL_Mucin"/>
    <property type="match status" value="1"/>
</dbReference>
<dbReference type="FunFam" id="2.10.25.10:FF:000674">
    <property type="entry name" value="Mucin-2"/>
    <property type="match status" value="1"/>
</dbReference>
<keyword evidence="6 8" id="KW-1015">Disulfide bond</keyword>
<dbReference type="SUPFAM" id="SSF57603">
    <property type="entry name" value="FnI-like domain"/>
    <property type="match status" value="1"/>
</dbReference>
<feature type="region of interest" description="Disordered" evidence="9">
    <location>
        <begin position="3116"/>
        <end position="3252"/>
    </location>
</feature>
<evidence type="ECO:0000256" key="3">
    <source>
        <dbReference type="ARBA" id="ARBA00022729"/>
    </source>
</evidence>
<feature type="region of interest" description="Disordered" evidence="9">
    <location>
        <begin position="3384"/>
        <end position="3634"/>
    </location>
</feature>
<organism evidence="14 15">
    <name type="scientific">Ictalurus punctatus</name>
    <name type="common">Channel catfish</name>
    <name type="synonym">Silurus punctatus</name>
    <dbReference type="NCBI Taxonomy" id="7998"/>
    <lineage>
        <taxon>Eukaryota</taxon>
        <taxon>Metazoa</taxon>
        <taxon>Chordata</taxon>
        <taxon>Craniata</taxon>
        <taxon>Vertebrata</taxon>
        <taxon>Euteleostomi</taxon>
        <taxon>Actinopterygii</taxon>
        <taxon>Neopterygii</taxon>
        <taxon>Teleostei</taxon>
        <taxon>Ostariophysi</taxon>
        <taxon>Siluriformes</taxon>
        <taxon>Ictaluridae</taxon>
        <taxon>Ictalurus</taxon>
    </lineage>
</organism>
<evidence type="ECO:0000256" key="1">
    <source>
        <dbReference type="ARBA" id="ARBA00004613"/>
    </source>
</evidence>
<dbReference type="SMART" id="SM00214">
    <property type="entry name" value="VWC"/>
    <property type="match status" value="5"/>
</dbReference>
<reference evidence="15" key="2">
    <citation type="submission" date="2025-08" db="UniProtKB">
        <authorList>
            <consortium name="RefSeq"/>
        </authorList>
    </citation>
    <scope>IDENTIFICATION</scope>
    <source>
        <tissue evidence="15">Blood</tissue>
    </source>
</reference>
<evidence type="ECO:0000259" key="11">
    <source>
        <dbReference type="PROSITE" id="PS01225"/>
    </source>
</evidence>
<keyword evidence="2" id="KW-0964">Secreted</keyword>
<dbReference type="SMART" id="SM00832">
    <property type="entry name" value="C8"/>
    <property type="match status" value="4"/>
</dbReference>
<evidence type="ECO:0000256" key="9">
    <source>
        <dbReference type="SAM" id="MobiDB-lite"/>
    </source>
</evidence>
<dbReference type="SMART" id="SM00041">
    <property type="entry name" value="CT"/>
    <property type="match status" value="1"/>
</dbReference>
<dbReference type="KEGG" id="ipu:108274765"/>
<evidence type="ECO:0000259" key="12">
    <source>
        <dbReference type="PROSITE" id="PS50184"/>
    </source>
</evidence>
<dbReference type="InterPro" id="IPR050780">
    <property type="entry name" value="Mucin_vWF_Thrombospondin_sf"/>
</dbReference>
<dbReference type="SUPFAM" id="SSF57567">
    <property type="entry name" value="Serine protease inhibitors"/>
    <property type="match status" value="3"/>
</dbReference>
<dbReference type="Pfam" id="PF00094">
    <property type="entry name" value="VWD"/>
    <property type="match status" value="4"/>
</dbReference>
<feature type="region of interest" description="Disordered" evidence="9">
    <location>
        <begin position="1287"/>
        <end position="1306"/>
    </location>
</feature>
<dbReference type="InterPro" id="IPR025155">
    <property type="entry name" value="WxxW_domain"/>
</dbReference>
<keyword evidence="7" id="KW-0325">Glycoprotein</keyword>
<feature type="region of interest" description="Disordered" evidence="9">
    <location>
        <begin position="1929"/>
        <end position="1989"/>
    </location>
</feature>
<evidence type="ECO:0000256" key="5">
    <source>
        <dbReference type="ARBA" id="ARBA00023008"/>
    </source>
</evidence>
<feature type="region of interest" description="Disordered" evidence="9">
    <location>
        <begin position="2505"/>
        <end position="2564"/>
    </location>
</feature>
<dbReference type="Proteomes" id="UP000221080">
    <property type="component" value="Chromosome 14"/>
</dbReference>
<evidence type="ECO:0000313" key="14">
    <source>
        <dbReference type="Proteomes" id="UP000221080"/>
    </source>
</evidence>
<feature type="disulfide bond" evidence="8">
    <location>
        <begin position="4396"/>
        <end position="4450"/>
    </location>
</feature>
<feature type="region of interest" description="Disordered" evidence="9">
    <location>
        <begin position="1469"/>
        <end position="1528"/>
    </location>
</feature>
<protein>
    <submittedName>
        <fullName evidence="15">Mucin-2</fullName>
    </submittedName>
</protein>
<feature type="domain" description="VWFC" evidence="12">
    <location>
        <begin position="4223"/>
        <end position="4290"/>
    </location>
</feature>
<dbReference type="PROSITE" id="PS50184">
    <property type="entry name" value="VWFC_2"/>
    <property type="match status" value="2"/>
</dbReference>
<feature type="region of interest" description="Disordered" evidence="9">
    <location>
        <begin position="2121"/>
        <end position="2372"/>
    </location>
</feature>
<dbReference type="InterPro" id="IPR006207">
    <property type="entry name" value="Cys_knot_C"/>
</dbReference>
<evidence type="ECO:0000256" key="4">
    <source>
        <dbReference type="ARBA" id="ARBA00022737"/>
    </source>
</evidence>
<gene>
    <name evidence="15" type="primary">LOC108274765</name>
</gene>
<dbReference type="Pfam" id="PF01826">
    <property type="entry name" value="TIL"/>
    <property type="match status" value="1"/>
</dbReference>
<dbReference type="InterPro" id="IPR001846">
    <property type="entry name" value="VWF_type-D"/>
</dbReference>
<dbReference type="InterPro" id="IPR002919">
    <property type="entry name" value="TIL_dom"/>
</dbReference>
<dbReference type="PANTHER" id="PTHR11339">
    <property type="entry name" value="EXTRACELLULAR MATRIX GLYCOPROTEIN RELATED"/>
    <property type="match status" value="1"/>
</dbReference>
<dbReference type="InterPro" id="IPR001007">
    <property type="entry name" value="VWF_dom"/>
</dbReference>
<dbReference type="GO" id="GO:0031012">
    <property type="term" value="C:extracellular matrix"/>
    <property type="evidence" value="ECO:0007669"/>
    <property type="project" value="TreeGrafter"/>
</dbReference>
<feature type="disulfide bond" evidence="8">
    <location>
        <begin position="4385"/>
        <end position="4434"/>
    </location>
</feature>
<evidence type="ECO:0000256" key="8">
    <source>
        <dbReference type="PROSITE-ProRule" id="PRU00039"/>
    </source>
</evidence>
<feature type="domain" description="CTCK" evidence="11">
    <location>
        <begin position="4363"/>
        <end position="4458"/>
    </location>
</feature>
<feature type="signal peptide" evidence="10">
    <location>
        <begin position="1"/>
        <end position="21"/>
    </location>
</feature>
<keyword evidence="4" id="KW-0677">Repeat</keyword>
<evidence type="ECO:0000256" key="2">
    <source>
        <dbReference type="ARBA" id="ARBA00022525"/>
    </source>
</evidence>
<comment type="subcellular location">
    <subcellularLocation>
        <location evidence="1">Secreted</location>
    </subcellularLocation>
</comment>
<feature type="domain" description="VWFD" evidence="13">
    <location>
        <begin position="3796"/>
        <end position="3974"/>
    </location>
</feature>
<keyword evidence="5" id="KW-0186">Copper</keyword>
<keyword evidence="14" id="KW-1185">Reference proteome</keyword>
<evidence type="ECO:0000256" key="10">
    <source>
        <dbReference type="SAM" id="SignalP"/>
    </source>
</evidence>
<feature type="region of interest" description="Disordered" evidence="9">
    <location>
        <begin position="1661"/>
        <end position="1797"/>
    </location>
</feature>
<dbReference type="GO" id="GO:0005615">
    <property type="term" value="C:extracellular space"/>
    <property type="evidence" value="ECO:0007669"/>
    <property type="project" value="TreeGrafter"/>
</dbReference>
<dbReference type="Pfam" id="PF13330">
    <property type="entry name" value="Mucin2_WxxW"/>
    <property type="match status" value="8"/>
</dbReference>
<feature type="compositionally biased region" description="Low complexity" evidence="9">
    <location>
        <begin position="3384"/>
        <end position="3633"/>
    </location>
</feature>
<name>A0A9F7RQG7_ICTPU</name>
<proteinExistence type="predicted"/>
<dbReference type="FunFam" id="2.10.25.10:FF:000153">
    <property type="entry name" value="MUC5B isoform 1"/>
    <property type="match status" value="1"/>
</dbReference>
<dbReference type="PANTHER" id="PTHR11339:SF408">
    <property type="entry name" value="MUCIN-5B"/>
    <property type="match status" value="1"/>
</dbReference>
<dbReference type="PROSITE" id="PS01225">
    <property type="entry name" value="CTCK_2"/>
    <property type="match status" value="1"/>
</dbReference>
<dbReference type="RefSeq" id="XP_053541528.1">
    <property type="nucleotide sequence ID" value="XM_053685553.1"/>
</dbReference>
<dbReference type="OrthoDB" id="160294at2759"/>
<dbReference type="CDD" id="cd19941">
    <property type="entry name" value="TIL"/>
    <property type="match status" value="3"/>
</dbReference>
<accession>A0A9F7RQG7</accession>